<dbReference type="Pfam" id="PF03061">
    <property type="entry name" value="4HBT"/>
    <property type="match status" value="1"/>
</dbReference>
<protein>
    <recommendedName>
        <fullName evidence="1">Thioesterase domain-containing protein</fullName>
    </recommendedName>
</protein>
<evidence type="ECO:0000313" key="2">
    <source>
        <dbReference type="EMBL" id="KAF1954281.1"/>
    </source>
</evidence>
<dbReference type="AlphaFoldDB" id="A0A6A5TNQ6"/>
<accession>A0A6A5TNQ6</accession>
<evidence type="ECO:0000313" key="3">
    <source>
        <dbReference type="Proteomes" id="UP000800035"/>
    </source>
</evidence>
<dbReference type="InterPro" id="IPR029069">
    <property type="entry name" value="HotDog_dom_sf"/>
</dbReference>
<sequence>MTQLEVHPDFQSRPWCMAIIQSPSTESIPWPSRPAKAPADHSYSLFSRTLHTPSTIPSGYAMWEADPEGGKTGQALLLVSMGDDVNYYPNTLHGGIVAALIDEAMGLLVFRKMGWKTGIGSGTLTAKIDITLRGPVETPGVCLVRAWADDQEAQRQGKKWSEMRKLWALATIEDGDGRTLVEAKYMFIQPKKTGKL</sequence>
<reference evidence="2" key="1">
    <citation type="journal article" date="2020" name="Stud. Mycol.">
        <title>101 Dothideomycetes genomes: a test case for predicting lifestyles and emergence of pathogens.</title>
        <authorList>
            <person name="Haridas S."/>
            <person name="Albert R."/>
            <person name="Binder M."/>
            <person name="Bloem J."/>
            <person name="Labutti K."/>
            <person name="Salamov A."/>
            <person name="Andreopoulos B."/>
            <person name="Baker S."/>
            <person name="Barry K."/>
            <person name="Bills G."/>
            <person name="Bluhm B."/>
            <person name="Cannon C."/>
            <person name="Castanera R."/>
            <person name="Culley D."/>
            <person name="Daum C."/>
            <person name="Ezra D."/>
            <person name="Gonzalez J."/>
            <person name="Henrissat B."/>
            <person name="Kuo A."/>
            <person name="Liang C."/>
            <person name="Lipzen A."/>
            <person name="Lutzoni F."/>
            <person name="Magnuson J."/>
            <person name="Mondo S."/>
            <person name="Nolan M."/>
            <person name="Ohm R."/>
            <person name="Pangilinan J."/>
            <person name="Park H.-J."/>
            <person name="Ramirez L."/>
            <person name="Alfaro M."/>
            <person name="Sun H."/>
            <person name="Tritt A."/>
            <person name="Yoshinaga Y."/>
            <person name="Zwiers L.-H."/>
            <person name="Turgeon B."/>
            <person name="Goodwin S."/>
            <person name="Spatafora J."/>
            <person name="Crous P."/>
            <person name="Grigoriev I."/>
        </authorList>
    </citation>
    <scope>NUCLEOTIDE SEQUENCE</scope>
    <source>
        <strain evidence="2">CBS 675.92</strain>
    </source>
</reference>
<gene>
    <name evidence="2" type="ORF">CC80DRAFT_476013</name>
</gene>
<dbReference type="Gene3D" id="3.10.129.10">
    <property type="entry name" value="Hotdog Thioesterase"/>
    <property type="match status" value="1"/>
</dbReference>
<keyword evidence="3" id="KW-1185">Reference proteome</keyword>
<dbReference type="EMBL" id="ML976999">
    <property type="protein sequence ID" value="KAF1954281.1"/>
    <property type="molecule type" value="Genomic_DNA"/>
</dbReference>
<dbReference type="CDD" id="cd03443">
    <property type="entry name" value="PaaI_thioesterase"/>
    <property type="match status" value="1"/>
</dbReference>
<name>A0A6A5TNQ6_9PLEO</name>
<dbReference type="PANTHER" id="PTHR47260:SF3">
    <property type="entry name" value="THIOESTERASE FAMILY PROTEIN (AFU_ORTHOLOGUE AFUA_7G03960)"/>
    <property type="match status" value="1"/>
</dbReference>
<proteinExistence type="predicted"/>
<dbReference type="OrthoDB" id="506431at2759"/>
<dbReference type="Proteomes" id="UP000800035">
    <property type="component" value="Unassembled WGS sequence"/>
</dbReference>
<organism evidence="2 3">
    <name type="scientific">Byssothecium circinans</name>
    <dbReference type="NCBI Taxonomy" id="147558"/>
    <lineage>
        <taxon>Eukaryota</taxon>
        <taxon>Fungi</taxon>
        <taxon>Dikarya</taxon>
        <taxon>Ascomycota</taxon>
        <taxon>Pezizomycotina</taxon>
        <taxon>Dothideomycetes</taxon>
        <taxon>Pleosporomycetidae</taxon>
        <taxon>Pleosporales</taxon>
        <taxon>Massarineae</taxon>
        <taxon>Massarinaceae</taxon>
        <taxon>Byssothecium</taxon>
    </lineage>
</organism>
<dbReference type="PANTHER" id="PTHR47260">
    <property type="entry name" value="UPF0644 PROTEIN PB2B4.06"/>
    <property type="match status" value="1"/>
</dbReference>
<dbReference type="InterPro" id="IPR052061">
    <property type="entry name" value="PTE-AB_protein"/>
</dbReference>
<evidence type="ECO:0000259" key="1">
    <source>
        <dbReference type="Pfam" id="PF03061"/>
    </source>
</evidence>
<feature type="domain" description="Thioesterase" evidence="1">
    <location>
        <begin position="90"/>
        <end position="150"/>
    </location>
</feature>
<dbReference type="SUPFAM" id="SSF54637">
    <property type="entry name" value="Thioesterase/thiol ester dehydrase-isomerase"/>
    <property type="match status" value="1"/>
</dbReference>
<dbReference type="InterPro" id="IPR006683">
    <property type="entry name" value="Thioestr_dom"/>
</dbReference>